<sequence length="160" mass="17691">MTIPLRVLQIGLSFGILTACSGEKQQDTATNNIKAAYKLSELSGKKEKEVSKIYGAGTKMGIWKDARAGCVDCPKMSYKSDSVEVIFINGKSDRITLNHLQNYDFNDEVILGLLDLPVATPTFDSKSGTKRWEQYHGYRSISAFGSEGKINYILILSQAE</sequence>
<evidence type="ECO:0000313" key="2">
    <source>
        <dbReference type="Proteomes" id="UP001139000"/>
    </source>
</evidence>
<gene>
    <name evidence="1" type="ORF">LXM26_26490</name>
</gene>
<accession>A0A9X1PRD1</accession>
<proteinExistence type="predicted"/>
<evidence type="ECO:0000313" key="1">
    <source>
        <dbReference type="EMBL" id="MCF0065090.1"/>
    </source>
</evidence>
<name>A0A9X1PRD1_9BACT</name>
<organism evidence="1 2">
    <name type="scientific">Dyadobacter chenwenxiniae</name>
    <dbReference type="NCBI Taxonomy" id="2906456"/>
    <lineage>
        <taxon>Bacteria</taxon>
        <taxon>Pseudomonadati</taxon>
        <taxon>Bacteroidota</taxon>
        <taxon>Cytophagia</taxon>
        <taxon>Cytophagales</taxon>
        <taxon>Spirosomataceae</taxon>
        <taxon>Dyadobacter</taxon>
    </lineage>
</organism>
<dbReference type="PROSITE" id="PS51257">
    <property type="entry name" value="PROKAR_LIPOPROTEIN"/>
    <property type="match status" value="1"/>
</dbReference>
<reference evidence="1" key="1">
    <citation type="submission" date="2021-12" db="EMBL/GenBank/DDBJ databases">
        <title>Novel species in genus Dyadobacter.</title>
        <authorList>
            <person name="Ma C."/>
        </authorList>
    </citation>
    <scope>NUCLEOTIDE SEQUENCE</scope>
    <source>
        <strain evidence="1">LJ419</strain>
    </source>
</reference>
<dbReference type="Proteomes" id="UP001139000">
    <property type="component" value="Unassembled WGS sequence"/>
</dbReference>
<comment type="caution">
    <text evidence="1">The sequence shown here is derived from an EMBL/GenBank/DDBJ whole genome shotgun (WGS) entry which is preliminary data.</text>
</comment>
<dbReference type="EMBL" id="JAJTTC010000010">
    <property type="protein sequence ID" value="MCF0065090.1"/>
    <property type="molecule type" value="Genomic_DNA"/>
</dbReference>
<dbReference type="RefSeq" id="WP_234658066.1">
    <property type="nucleotide sequence ID" value="NZ_CP094997.1"/>
</dbReference>
<evidence type="ECO:0008006" key="3">
    <source>
        <dbReference type="Google" id="ProtNLM"/>
    </source>
</evidence>
<protein>
    <recommendedName>
        <fullName evidence="3">Lipoprotein</fullName>
    </recommendedName>
</protein>
<keyword evidence="2" id="KW-1185">Reference proteome</keyword>
<dbReference type="AlphaFoldDB" id="A0A9X1PRD1"/>